<protein>
    <submittedName>
        <fullName evidence="2">PorT family protein</fullName>
    </submittedName>
</protein>
<evidence type="ECO:0000259" key="1">
    <source>
        <dbReference type="Pfam" id="PF13568"/>
    </source>
</evidence>
<evidence type="ECO:0000313" key="3">
    <source>
        <dbReference type="Proteomes" id="UP000032046"/>
    </source>
</evidence>
<reference evidence="2 3" key="1">
    <citation type="submission" date="2015-01" db="EMBL/GenBank/DDBJ databases">
        <title>Comparative genomics of non-oral Prevotella species.</title>
        <authorList>
            <person name="Accetto T."/>
            <person name="Nograsek B."/>
            <person name="Avgustin G."/>
        </authorList>
    </citation>
    <scope>NUCLEOTIDE SEQUENCE [LARGE SCALE GENOMIC DNA]</scope>
    <source>
        <strain evidence="2 3">P5-119</strain>
    </source>
</reference>
<dbReference type="AlphaFoldDB" id="A0A0D0IXA8"/>
<organism evidence="2 3">
    <name type="scientific">Prevotella pectinovora</name>
    <dbReference type="NCBI Taxonomy" id="1602169"/>
    <lineage>
        <taxon>Bacteria</taxon>
        <taxon>Pseudomonadati</taxon>
        <taxon>Bacteroidota</taxon>
        <taxon>Bacteroidia</taxon>
        <taxon>Bacteroidales</taxon>
        <taxon>Prevotellaceae</taxon>
        <taxon>Prevotella</taxon>
    </lineage>
</organism>
<dbReference type="STRING" id="1602171.ST44_12050"/>
<dbReference type="EMBL" id="JXQK01000088">
    <property type="protein sequence ID" value="KIP60175.1"/>
    <property type="molecule type" value="Genomic_DNA"/>
</dbReference>
<accession>A0A0D0IXA8</accession>
<dbReference type="InterPro" id="IPR025665">
    <property type="entry name" value="Beta-barrel_OMP_2"/>
</dbReference>
<sequence>MGCTAMKAQDTQVQNRPYTDLRPFHFGVMVGTHLQDLEFVGMGPQTITTDDGTVEKIITTDQDKWDAGFTVGVLGELRLGTHFAFRLAPAMYFGTRNIKFMNLTDKTGEGKNVMQNQELKTIYISSAMDLIFSAPRFNNHRPYLMAGVNPMLNLSGSDSDYIKLKRYDVFLEVGLGCDLYLPFFKLRPELKFCYGLTNCLDTDHPKRFKDPSMADRFMYANSVKECRSKIIALTFYFE</sequence>
<dbReference type="Pfam" id="PF13568">
    <property type="entry name" value="OMP_b-brl_2"/>
    <property type="match status" value="1"/>
</dbReference>
<evidence type="ECO:0000313" key="2">
    <source>
        <dbReference type="EMBL" id="KIP60175.1"/>
    </source>
</evidence>
<gene>
    <name evidence="2" type="ORF">ST44_12050</name>
</gene>
<comment type="caution">
    <text evidence="2">The sequence shown here is derived from an EMBL/GenBank/DDBJ whole genome shotgun (WGS) entry which is preliminary data.</text>
</comment>
<name>A0A0D0IXA8_9BACT</name>
<feature type="domain" description="Outer membrane protein beta-barrel" evidence="1">
    <location>
        <begin position="14"/>
        <end position="199"/>
    </location>
</feature>
<proteinExistence type="predicted"/>
<dbReference type="Proteomes" id="UP000032046">
    <property type="component" value="Unassembled WGS sequence"/>
</dbReference>
<keyword evidence="3" id="KW-1185">Reference proteome</keyword>